<dbReference type="RefSeq" id="WP_379516342.1">
    <property type="nucleotide sequence ID" value="NZ_JBHSPA010000027.1"/>
</dbReference>
<protein>
    <submittedName>
        <fullName evidence="1">Rv3235 family protein</fullName>
    </submittedName>
</protein>
<accession>A0ABW1CM43</accession>
<dbReference type="Proteomes" id="UP001596058">
    <property type="component" value="Unassembled WGS sequence"/>
</dbReference>
<name>A0ABW1CM43_9ACTN</name>
<comment type="caution">
    <text evidence="1">The sequence shown here is derived from an EMBL/GenBank/DDBJ whole genome shotgun (WGS) entry which is preliminary data.</text>
</comment>
<gene>
    <name evidence="1" type="ORF">ACFPZ3_23430</name>
</gene>
<evidence type="ECO:0000313" key="2">
    <source>
        <dbReference type="Proteomes" id="UP001596058"/>
    </source>
</evidence>
<dbReference type="Pfam" id="PF20060">
    <property type="entry name" value="DUF6459"/>
    <property type="match status" value="1"/>
</dbReference>
<evidence type="ECO:0000313" key="1">
    <source>
        <dbReference type="EMBL" id="MFC5826835.1"/>
    </source>
</evidence>
<proteinExistence type="predicted"/>
<dbReference type="InterPro" id="IPR045596">
    <property type="entry name" value="DUF6459"/>
</dbReference>
<sequence length="130" mass="14474">MSRAPRRPYIPPTQGALALNPLVWGPPGAAPDERKLRHLAQAMAEVLAGRRPPETLADKLTDRAYRDLVRAGQMIHADRPPFAGSVHMKEPRDGAIEMCVLVHCGDRNHVLAARLERQGHQWLCTEFETA</sequence>
<reference evidence="2" key="1">
    <citation type="journal article" date="2019" name="Int. J. Syst. Evol. Microbiol.">
        <title>The Global Catalogue of Microorganisms (GCM) 10K type strain sequencing project: providing services to taxonomists for standard genome sequencing and annotation.</title>
        <authorList>
            <consortium name="The Broad Institute Genomics Platform"/>
            <consortium name="The Broad Institute Genome Sequencing Center for Infectious Disease"/>
            <person name="Wu L."/>
            <person name="Ma J."/>
        </authorList>
    </citation>
    <scope>NUCLEOTIDE SEQUENCE [LARGE SCALE GENOMIC DNA]</scope>
    <source>
        <strain evidence="2">CCUG 53903</strain>
    </source>
</reference>
<dbReference type="EMBL" id="JBHSPA010000027">
    <property type="protein sequence ID" value="MFC5826835.1"/>
    <property type="molecule type" value="Genomic_DNA"/>
</dbReference>
<keyword evidence="2" id="KW-1185">Reference proteome</keyword>
<organism evidence="1 2">
    <name type="scientific">Nonomuraea insulae</name>
    <dbReference type="NCBI Taxonomy" id="1616787"/>
    <lineage>
        <taxon>Bacteria</taxon>
        <taxon>Bacillati</taxon>
        <taxon>Actinomycetota</taxon>
        <taxon>Actinomycetes</taxon>
        <taxon>Streptosporangiales</taxon>
        <taxon>Streptosporangiaceae</taxon>
        <taxon>Nonomuraea</taxon>
    </lineage>
</organism>